<evidence type="ECO:0000256" key="1">
    <source>
        <dbReference type="SAM" id="Phobius"/>
    </source>
</evidence>
<feature type="transmembrane region" description="Helical" evidence="1">
    <location>
        <begin position="93"/>
        <end position="117"/>
    </location>
</feature>
<organism evidence="2 3">
    <name type="scientific">Acerihabitans arboris</name>
    <dbReference type="NCBI Taxonomy" id="2691583"/>
    <lineage>
        <taxon>Bacteria</taxon>
        <taxon>Pseudomonadati</taxon>
        <taxon>Pseudomonadota</taxon>
        <taxon>Gammaproteobacteria</taxon>
        <taxon>Enterobacterales</taxon>
        <taxon>Pectobacteriaceae</taxon>
        <taxon>Acerihabitans</taxon>
    </lineage>
</organism>
<protein>
    <recommendedName>
        <fullName evidence="4">Inner membrane protein ybjM</fullName>
    </recommendedName>
</protein>
<dbReference type="PROSITE" id="PS51257">
    <property type="entry name" value="PROKAR_LIPOPROTEIN"/>
    <property type="match status" value="1"/>
</dbReference>
<reference evidence="2 3" key="2">
    <citation type="submission" date="2020-02" db="EMBL/GenBank/DDBJ databases">
        <title>The new genus of Enterobacteriales.</title>
        <authorList>
            <person name="Kim I.S."/>
        </authorList>
    </citation>
    <scope>NUCLEOTIDE SEQUENCE [LARGE SCALE GENOMIC DNA]</scope>
    <source>
        <strain evidence="2 3">SAP-6</strain>
    </source>
</reference>
<dbReference type="EMBL" id="WUBS01000005">
    <property type="protein sequence ID" value="NDL62876.1"/>
    <property type="molecule type" value="Genomic_DNA"/>
</dbReference>
<keyword evidence="1" id="KW-1133">Transmembrane helix</keyword>
<evidence type="ECO:0000313" key="2">
    <source>
        <dbReference type="EMBL" id="NDL62876.1"/>
    </source>
</evidence>
<sequence length="122" mass="13037">MAFYRQWAGTISSAVLFGVIFACQMGGFAVMNEENHGAALGLLLFLLPGLVGSLLTHANKIIRPIFGALLASPLCLLLFYLGHGLSISLWYQLAYVLSAVFWCACGALGCYFAGVMFKGAAH</sequence>
<dbReference type="AlphaFoldDB" id="A0A845SIM0"/>
<dbReference type="InterPro" id="IPR020368">
    <property type="entry name" value="Uncharacterised_YbjM"/>
</dbReference>
<comment type="caution">
    <text evidence="2">The sequence shown here is derived from an EMBL/GenBank/DDBJ whole genome shotgun (WGS) entry which is preliminary data.</text>
</comment>
<feature type="transmembrane region" description="Helical" evidence="1">
    <location>
        <begin position="7"/>
        <end position="31"/>
    </location>
</feature>
<keyword evidence="1" id="KW-0472">Membrane</keyword>
<dbReference type="GO" id="GO:0016020">
    <property type="term" value="C:membrane"/>
    <property type="evidence" value="ECO:0007669"/>
    <property type="project" value="InterPro"/>
</dbReference>
<dbReference type="Proteomes" id="UP000461443">
    <property type="component" value="Unassembled WGS sequence"/>
</dbReference>
<proteinExistence type="predicted"/>
<keyword evidence="1" id="KW-0812">Transmembrane</keyword>
<reference evidence="2 3" key="1">
    <citation type="submission" date="2019-12" db="EMBL/GenBank/DDBJ databases">
        <authorList>
            <person name="Lee S.D."/>
        </authorList>
    </citation>
    <scope>NUCLEOTIDE SEQUENCE [LARGE SCALE GENOMIC DNA]</scope>
    <source>
        <strain evidence="2 3">SAP-6</strain>
    </source>
</reference>
<gene>
    <name evidence="2" type="ORF">GRH90_08960</name>
</gene>
<feature type="transmembrane region" description="Helical" evidence="1">
    <location>
        <begin position="37"/>
        <end position="55"/>
    </location>
</feature>
<name>A0A845SIM0_9GAMM</name>
<keyword evidence="3" id="KW-1185">Reference proteome</keyword>
<feature type="transmembrane region" description="Helical" evidence="1">
    <location>
        <begin position="62"/>
        <end position="81"/>
    </location>
</feature>
<accession>A0A845SIM0</accession>
<evidence type="ECO:0008006" key="4">
    <source>
        <dbReference type="Google" id="ProtNLM"/>
    </source>
</evidence>
<dbReference type="Pfam" id="PF11045">
    <property type="entry name" value="YbjM"/>
    <property type="match status" value="1"/>
</dbReference>
<dbReference type="RefSeq" id="WP_162365601.1">
    <property type="nucleotide sequence ID" value="NZ_WUBS01000005.1"/>
</dbReference>
<evidence type="ECO:0000313" key="3">
    <source>
        <dbReference type="Proteomes" id="UP000461443"/>
    </source>
</evidence>